<keyword evidence="2 5" id="KW-0812">Transmembrane</keyword>
<feature type="transmembrane region" description="Helical" evidence="5">
    <location>
        <begin position="25"/>
        <end position="44"/>
    </location>
</feature>
<feature type="transmembrane region" description="Helical" evidence="5">
    <location>
        <begin position="65"/>
        <end position="98"/>
    </location>
</feature>
<evidence type="ECO:0000313" key="7">
    <source>
        <dbReference type="Proteomes" id="UP000317519"/>
    </source>
</evidence>
<feature type="transmembrane region" description="Helical" evidence="5">
    <location>
        <begin position="104"/>
        <end position="122"/>
    </location>
</feature>
<dbReference type="PANTHER" id="PTHR37306:SF1">
    <property type="entry name" value="COLICIN V PRODUCTION PROTEIN"/>
    <property type="match status" value="1"/>
</dbReference>
<dbReference type="Pfam" id="PF02674">
    <property type="entry name" value="Colicin_V"/>
    <property type="match status" value="1"/>
</dbReference>
<gene>
    <name evidence="6" type="ORF">IQ05_00899</name>
</gene>
<name>A0ABY3FLJ3_9FLAO</name>
<protein>
    <submittedName>
        <fullName evidence="6">Membrane protein required for colicin V production</fullName>
    </submittedName>
</protein>
<evidence type="ECO:0000256" key="1">
    <source>
        <dbReference type="ARBA" id="ARBA00004141"/>
    </source>
</evidence>
<reference evidence="6 7" key="1">
    <citation type="journal article" date="2015" name="Stand. Genomic Sci.">
        <title>Genomic Encyclopedia of Bacterial and Archaeal Type Strains, Phase III: the genomes of soil and plant-associated and newly described type strains.</title>
        <authorList>
            <person name="Whitman W.B."/>
            <person name="Woyke T."/>
            <person name="Klenk H.P."/>
            <person name="Zhou Y."/>
            <person name="Lilburn T.G."/>
            <person name="Beck B.J."/>
            <person name="De Vos P."/>
            <person name="Vandamme P."/>
            <person name="Eisen J.A."/>
            <person name="Garrity G."/>
            <person name="Hugenholtz P."/>
            <person name="Kyrpides N.C."/>
        </authorList>
    </citation>
    <scope>NUCLEOTIDE SEQUENCE [LARGE SCALE GENOMIC DNA]</scope>
    <source>
        <strain evidence="6 7">CGMCC 1.6847</strain>
    </source>
</reference>
<evidence type="ECO:0000313" key="6">
    <source>
        <dbReference type="EMBL" id="TWI01322.1"/>
    </source>
</evidence>
<dbReference type="EMBL" id="VLKO01000003">
    <property type="protein sequence ID" value="TWI01322.1"/>
    <property type="molecule type" value="Genomic_DNA"/>
</dbReference>
<comment type="subcellular location">
    <subcellularLocation>
        <location evidence="1">Membrane</location>
        <topology evidence="1">Multi-pass membrane protein</topology>
    </subcellularLocation>
</comment>
<dbReference type="Proteomes" id="UP000317519">
    <property type="component" value="Unassembled WGS sequence"/>
</dbReference>
<evidence type="ECO:0000256" key="4">
    <source>
        <dbReference type="ARBA" id="ARBA00023136"/>
    </source>
</evidence>
<evidence type="ECO:0000256" key="5">
    <source>
        <dbReference type="SAM" id="Phobius"/>
    </source>
</evidence>
<evidence type="ECO:0000256" key="2">
    <source>
        <dbReference type="ARBA" id="ARBA00022692"/>
    </source>
</evidence>
<accession>A0ABY3FLJ3</accession>
<sequence>MSFLDIILGALLAFAGFKGLKNGLFVELASLVSLVLGIYLAIKFSFFTKEIISGFVNWNPNTIQVIAFMITFLIVVVAVTFLGKFLTGIASFAFLGWANSIGGGFFRILKTVLILGIVFSIFEKINYNHILVKKETLDKSIFYNPVQKTAAYLYPSLQEWYSSLKKKSKE</sequence>
<dbReference type="PANTHER" id="PTHR37306">
    <property type="entry name" value="COLICIN V PRODUCTION PROTEIN"/>
    <property type="match status" value="1"/>
</dbReference>
<keyword evidence="7" id="KW-1185">Reference proteome</keyword>
<keyword evidence="4 5" id="KW-0472">Membrane</keyword>
<proteinExistence type="predicted"/>
<keyword evidence="3 5" id="KW-1133">Transmembrane helix</keyword>
<dbReference type="RefSeq" id="WP_144890224.1">
    <property type="nucleotide sequence ID" value="NZ_VLKO01000003.1"/>
</dbReference>
<evidence type="ECO:0000256" key="3">
    <source>
        <dbReference type="ARBA" id="ARBA00022989"/>
    </source>
</evidence>
<dbReference type="InterPro" id="IPR003825">
    <property type="entry name" value="Colicin-V_CvpA"/>
</dbReference>
<organism evidence="6 7">
    <name type="scientific">Flavobacterium tiangeerense</name>
    <dbReference type="NCBI Taxonomy" id="459471"/>
    <lineage>
        <taxon>Bacteria</taxon>
        <taxon>Pseudomonadati</taxon>
        <taxon>Bacteroidota</taxon>
        <taxon>Flavobacteriia</taxon>
        <taxon>Flavobacteriales</taxon>
        <taxon>Flavobacteriaceae</taxon>
        <taxon>Flavobacterium</taxon>
    </lineage>
</organism>
<comment type="caution">
    <text evidence="6">The sequence shown here is derived from an EMBL/GenBank/DDBJ whole genome shotgun (WGS) entry which is preliminary data.</text>
</comment>